<evidence type="ECO:0000313" key="3">
    <source>
        <dbReference type="Proteomes" id="UP000248882"/>
    </source>
</evidence>
<comment type="caution">
    <text evidence="2">The sequence shown here is derived from an EMBL/GenBank/DDBJ whole genome shotgun (WGS) entry which is preliminary data.</text>
</comment>
<gene>
    <name evidence="2" type="ORF">LV85_00819</name>
</gene>
<reference evidence="2 3" key="1">
    <citation type="submission" date="2018-06" db="EMBL/GenBank/DDBJ databases">
        <title>Genomic Encyclopedia of Archaeal and Bacterial Type Strains, Phase II (KMG-II): from individual species to whole genera.</title>
        <authorList>
            <person name="Goeker M."/>
        </authorList>
    </citation>
    <scope>NUCLEOTIDE SEQUENCE [LARGE SCALE GENOMIC DNA]</scope>
    <source>
        <strain evidence="2 3">DSM 19830</strain>
    </source>
</reference>
<name>A0A2W7R526_9BACT</name>
<evidence type="ECO:0000313" key="2">
    <source>
        <dbReference type="EMBL" id="PZX55594.1"/>
    </source>
</evidence>
<organism evidence="2 3">
    <name type="scientific">Algoriphagus chordae</name>
    <dbReference type="NCBI Taxonomy" id="237019"/>
    <lineage>
        <taxon>Bacteria</taxon>
        <taxon>Pseudomonadati</taxon>
        <taxon>Bacteroidota</taxon>
        <taxon>Cytophagia</taxon>
        <taxon>Cytophagales</taxon>
        <taxon>Cyclobacteriaceae</taxon>
        <taxon>Algoriphagus</taxon>
    </lineage>
</organism>
<dbReference type="EMBL" id="QKZT01000003">
    <property type="protein sequence ID" value="PZX55594.1"/>
    <property type="molecule type" value="Genomic_DNA"/>
</dbReference>
<dbReference type="Proteomes" id="UP000248882">
    <property type="component" value="Unassembled WGS sequence"/>
</dbReference>
<keyword evidence="1" id="KW-0472">Membrane</keyword>
<keyword evidence="1" id="KW-0812">Transmembrane</keyword>
<keyword evidence="3" id="KW-1185">Reference proteome</keyword>
<feature type="transmembrane region" description="Helical" evidence="1">
    <location>
        <begin position="45"/>
        <end position="64"/>
    </location>
</feature>
<dbReference type="OrthoDB" id="980086at2"/>
<keyword evidence="1" id="KW-1133">Transmembrane helix</keyword>
<proteinExistence type="predicted"/>
<dbReference type="RefSeq" id="WP_111316906.1">
    <property type="nucleotide sequence ID" value="NZ_QKZT01000003.1"/>
</dbReference>
<sequence length="540" mass="60891">MIQIEPLISWTWTWLFAIAIILILGVQLFWILQAELKASRKVIKIALNTLFSIVLLAYLLQLTWTSDRPEEAVLLHSSSSTKEKVRFWKDSLGIKKSVDIKNYQGEGNPLYLLGSDFSELELLKLGDRDIQWVSDVEEGEISFLEWKGILRKGEMQRLRGRIASSESLKISLSQQGEILDESQSELNEGTFQLEFPAKVLGRNQLDLMVNDSLYGSINFFARPAKAIQYSLQFAFPDAEIRNLTQFLINSGEKVNESIDVSINSRISSGSSASDSLQFLIIDPAQLSKKSTQEAIENGASVLVINLNDIGKDIPAVNKAFETKFNVTRSTPEESREVETDLDAYPYEFESVIAQKQLFENAFAVQQIGNAKLGVSLLGKTFPIKLAGDSLRYQAIWQKILGAMIPQESGSIELNQPIFTGIRADIQLNQQKFKEDFVSVESDSIFLRPSLVNPFSKTAEFVSLDSGWVSLSDSLEYYSYTDNEWPSLQSSKMRADFLSANSQSDRSSAALENHQKISDWIWYGLFLLVLTLLWLEPKLLK</sequence>
<dbReference type="AlphaFoldDB" id="A0A2W7R526"/>
<evidence type="ECO:0000256" key="1">
    <source>
        <dbReference type="SAM" id="Phobius"/>
    </source>
</evidence>
<accession>A0A2W7R526</accession>
<protein>
    <submittedName>
        <fullName evidence="2">Uncharacterized protein</fullName>
    </submittedName>
</protein>
<feature type="transmembrane region" description="Helical" evidence="1">
    <location>
        <begin position="12"/>
        <end position="33"/>
    </location>
</feature>